<dbReference type="AlphaFoldDB" id="A0A381R5B9"/>
<dbReference type="InterPro" id="IPR051126">
    <property type="entry name" value="Thiosulfate_sulfurtransferase"/>
</dbReference>
<dbReference type="PROSITE" id="PS50206">
    <property type="entry name" value="RHODANESE_3"/>
    <property type="match status" value="2"/>
</dbReference>
<dbReference type="SUPFAM" id="SSF52821">
    <property type="entry name" value="Rhodanese/Cell cycle control phosphatase"/>
    <property type="match status" value="2"/>
</dbReference>
<sequence length="308" mass="33373">MTVPFAACLVSAILTARPAQASISAQLPAPDQAAPGVLVSVDWLAEHLQDSSIVLLHVGMPSARSSGEFIPRARFMNYQEIVQVRDGLIVEMPPVDELIEPFEVAGVSDASLVVLYGSPAHLPARAYVTLDYLGHGARTVVLDGGLEAWKAANHPVEATPAQGPRGLFTPITRGDVLVSAEWIEERLFGPEIALIDSRPEGEYTGRVPTRVGARAGHIPGARNLYWEDLLVASENPVLRDSTDVVIQFLQAGANDRATVVNYCWVGMRASYTYLIAKHLGYDTRLYDGSWNEWSMNDSLPAALGSLPF</sequence>
<proteinExistence type="predicted"/>
<accession>A0A381R5B9</accession>
<organism evidence="3">
    <name type="scientific">marine metagenome</name>
    <dbReference type="NCBI Taxonomy" id="408172"/>
    <lineage>
        <taxon>unclassified sequences</taxon>
        <taxon>metagenomes</taxon>
        <taxon>ecological metagenomes</taxon>
    </lineage>
</organism>
<dbReference type="InterPro" id="IPR001763">
    <property type="entry name" value="Rhodanese-like_dom"/>
</dbReference>
<dbReference type="PANTHER" id="PTHR43855">
    <property type="entry name" value="THIOSULFATE SULFURTRANSFERASE"/>
    <property type="match status" value="1"/>
</dbReference>
<dbReference type="InterPro" id="IPR036873">
    <property type="entry name" value="Rhodanese-like_dom_sf"/>
</dbReference>
<feature type="domain" description="Rhodanese" evidence="2">
    <location>
        <begin position="188"/>
        <end position="302"/>
    </location>
</feature>
<dbReference type="PANTHER" id="PTHR43855:SF1">
    <property type="entry name" value="THIOSULFATE SULFURTRANSFERASE"/>
    <property type="match status" value="1"/>
</dbReference>
<dbReference type="Pfam" id="PF00581">
    <property type="entry name" value="Rhodanese"/>
    <property type="match status" value="1"/>
</dbReference>
<evidence type="ECO:0000313" key="3">
    <source>
        <dbReference type="EMBL" id="SUZ86965.1"/>
    </source>
</evidence>
<feature type="domain" description="Rhodanese" evidence="2">
    <location>
        <begin position="70"/>
        <end position="158"/>
    </location>
</feature>
<dbReference type="Gene3D" id="3.40.250.10">
    <property type="entry name" value="Rhodanese-like domain"/>
    <property type="match status" value="2"/>
</dbReference>
<reference evidence="3" key="1">
    <citation type="submission" date="2018-05" db="EMBL/GenBank/DDBJ databases">
        <authorList>
            <person name="Lanie J.A."/>
            <person name="Ng W.-L."/>
            <person name="Kazmierczak K.M."/>
            <person name="Andrzejewski T.M."/>
            <person name="Davidsen T.M."/>
            <person name="Wayne K.J."/>
            <person name="Tettelin H."/>
            <person name="Glass J.I."/>
            <person name="Rusch D."/>
            <person name="Podicherti R."/>
            <person name="Tsui H.-C.T."/>
            <person name="Winkler M.E."/>
        </authorList>
    </citation>
    <scope>NUCLEOTIDE SEQUENCE</scope>
</reference>
<name>A0A381R5B9_9ZZZZ</name>
<protein>
    <recommendedName>
        <fullName evidence="2">Rhodanese domain-containing protein</fullName>
    </recommendedName>
</protein>
<evidence type="ECO:0000259" key="2">
    <source>
        <dbReference type="PROSITE" id="PS50206"/>
    </source>
</evidence>
<dbReference type="SMART" id="SM00450">
    <property type="entry name" value="RHOD"/>
    <property type="match status" value="2"/>
</dbReference>
<dbReference type="EMBL" id="UINC01001705">
    <property type="protein sequence ID" value="SUZ86965.1"/>
    <property type="molecule type" value="Genomic_DNA"/>
</dbReference>
<gene>
    <name evidence="3" type="ORF">METZ01_LOCUS39819</name>
</gene>
<dbReference type="CDD" id="cd01449">
    <property type="entry name" value="TST_Repeat_2"/>
    <property type="match status" value="1"/>
</dbReference>
<keyword evidence="1" id="KW-0677">Repeat</keyword>
<evidence type="ECO:0000256" key="1">
    <source>
        <dbReference type="ARBA" id="ARBA00022737"/>
    </source>
</evidence>